<dbReference type="Proteomes" id="UP000753802">
    <property type="component" value="Unassembled WGS sequence"/>
</dbReference>
<evidence type="ECO:0000313" key="3">
    <source>
        <dbReference type="Proteomes" id="UP000753802"/>
    </source>
</evidence>
<evidence type="ECO:0000313" key="2">
    <source>
        <dbReference type="EMBL" id="NCI51153.1"/>
    </source>
</evidence>
<comment type="caution">
    <text evidence="2">The sequence shown here is derived from an EMBL/GenBank/DDBJ whole genome shotgun (WGS) entry which is preliminary data.</text>
</comment>
<reference evidence="2 3" key="1">
    <citation type="submission" date="2020-01" db="EMBL/GenBank/DDBJ databases">
        <title>Genome analysis.</title>
        <authorList>
            <person name="Wu S."/>
            <person name="Wang G."/>
        </authorList>
    </citation>
    <scope>NUCLEOTIDE SEQUENCE [LARGE SCALE GENOMIC DNA]</scope>
    <source>
        <strain evidence="2 3">SYL130</strain>
    </source>
</reference>
<feature type="signal peptide" evidence="1">
    <location>
        <begin position="1"/>
        <end position="15"/>
    </location>
</feature>
<organism evidence="2 3">
    <name type="scientific">Sediminibacterium roseum</name>
    <dbReference type="NCBI Taxonomy" id="1978412"/>
    <lineage>
        <taxon>Bacteria</taxon>
        <taxon>Pseudomonadati</taxon>
        <taxon>Bacteroidota</taxon>
        <taxon>Chitinophagia</taxon>
        <taxon>Chitinophagales</taxon>
        <taxon>Chitinophagaceae</taxon>
        <taxon>Sediminibacterium</taxon>
    </lineage>
</organism>
<evidence type="ECO:0000256" key="1">
    <source>
        <dbReference type="SAM" id="SignalP"/>
    </source>
</evidence>
<sequence>MLTAICRLLLFFSFAATPITFPAFDVSMRSVADIPLPQGFERVPVAPGSFAEYLRRLPLRKDKTIYFYNGAVKPNQSLHYAVLDVSTGAKDLQQCADAVMRLRGEYFFGKGMYDSIRFLKGDRTYYQFAAYLKNNAADTRGSFLKFMETVFVYCGSYTLEQSMKRVNDVYSMQAGDVFVKGGAPGHAEIVVDMAVQRSTGKKIYLLAEGYMPAQDMHIVLNPVNTKMGPWYELTDEQKIVTATWVFDKGQLRRW</sequence>
<keyword evidence="3" id="KW-1185">Reference proteome</keyword>
<dbReference type="Pfam" id="PF16138">
    <property type="entry name" value="DUF4846"/>
    <property type="match status" value="1"/>
</dbReference>
<keyword evidence="1" id="KW-0732">Signal</keyword>
<dbReference type="RefSeq" id="WP_161819445.1">
    <property type="nucleotide sequence ID" value="NZ_JAACJS010000015.1"/>
</dbReference>
<proteinExistence type="predicted"/>
<gene>
    <name evidence="2" type="ORF">GWC95_14570</name>
</gene>
<protein>
    <submittedName>
        <fullName evidence="2">DUF4846 domain-containing protein</fullName>
    </submittedName>
</protein>
<name>A0ABW9ZVE5_9BACT</name>
<dbReference type="InterPro" id="IPR032315">
    <property type="entry name" value="DUF4846"/>
</dbReference>
<feature type="chain" id="PRO_5046875343" evidence="1">
    <location>
        <begin position="16"/>
        <end position="254"/>
    </location>
</feature>
<accession>A0ABW9ZVE5</accession>
<dbReference type="EMBL" id="JAACJS010000015">
    <property type="protein sequence ID" value="NCI51153.1"/>
    <property type="molecule type" value="Genomic_DNA"/>
</dbReference>